<evidence type="ECO:0000313" key="4">
    <source>
        <dbReference type="RefSeq" id="XP_017779919.1"/>
    </source>
</evidence>
<proteinExistence type="inferred from homology"/>
<dbReference type="Gene3D" id="3.30.560.10">
    <property type="entry name" value="Glucose Oxidase, domain 3"/>
    <property type="match status" value="1"/>
</dbReference>
<dbReference type="Pfam" id="PF00732">
    <property type="entry name" value="GMC_oxred_N"/>
    <property type="match status" value="1"/>
</dbReference>
<organism evidence="3 4">
    <name type="scientific">Nicrophorus vespilloides</name>
    <name type="common">Boreal carrion beetle</name>
    <dbReference type="NCBI Taxonomy" id="110193"/>
    <lineage>
        <taxon>Eukaryota</taxon>
        <taxon>Metazoa</taxon>
        <taxon>Ecdysozoa</taxon>
        <taxon>Arthropoda</taxon>
        <taxon>Hexapoda</taxon>
        <taxon>Insecta</taxon>
        <taxon>Pterygota</taxon>
        <taxon>Neoptera</taxon>
        <taxon>Endopterygota</taxon>
        <taxon>Coleoptera</taxon>
        <taxon>Polyphaga</taxon>
        <taxon>Staphyliniformia</taxon>
        <taxon>Silphidae</taxon>
        <taxon>Nicrophorinae</taxon>
        <taxon>Nicrophorus</taxon>
    </lineage>
</organism>
<evidence type="ECO:0000313" key="3">
    <source>
        <dbReference type="Proteomes" id="UP000695000"/>
    </source>
</evidence>
<evidence type="ECO:0000256" key="1">
    <source>
        <dbReference type="ARBA" id="ARBA00010790"/>
    </source>
</evidence>
<dbReference type="SUPFAM" id="SSF54373">
    <property type="entry name" value="FAD-linked reductases, C-terminal domain"/>
    <property type="match status" value="1"/>
</dbReference>
<dbReference type="PROSITE" id="PS00624">
    <property type="entry name" value="GMC_OXRED_2"/>
    <property type="match status" value="1"/>
</dbReference>
<dbReference type="InterPro" id="IPR036188">
    <property type="entry name" value="FAD/NAD-bd_sf"/>
</dbReference>
<dbReference type="SUPFAM" id="SSF51905">
    <property type="entry name" value="FAD/NAD(P)-binding domain"/>
    <property type="match status" value="1"/>
</dbReference>
<dbReference type="GeneID" id="108565138"/>
<evidence type="ECO:0000259" key="2">
    <source>
        <dbReference type="PROSITE" id="PS00624"/>
    </source>
</evidence>
<dbReference type="InterPro" id="IPR007867">
    <property type="entry name" value="GMC_OxRtase_C"/>
</dbReference>
<dbReference type="Gene3D" id="3.50.50.60">
    <property type="entry name" value="FAD/NAD(P)-binding domain"/>
    <property type="match status" value="1"/>
</dbReference>
<dbReference type="PIRSF" id="PIRSF000137">
    <property type="entry name" value="Alcohol_oxidase"/>
    <property type="match status" value="1"/>
</dbReference>
<dbReference type="InterPro" id="IPR012132">
    <property type="entry name" value="GMC_OxRdtase"/>
</dbReference>
<comment type="similarity">
    <text evidence="1">Belongs to the GMC oxidoreductase family.</text>
</comment>
<dbReference type="RefSeq" id="XP_017779919.1">
    <property type="nucleotide sequence ID" value="XM_017924430.1"/>
</dbReference>
<gene>
    <name evidence="4" type="primary">LOC108565138</name>
</gene>
<keyword evidence="3" id="KW-1185">Reference proteome</keyword>
<dbReference type="Pfam" id="PF05199">
    <property type="entry name" value="GMC_oxred_C"/>
    <property type="match status" value="1"/>
</dbReference>
<dbReference type="Proteomes" id="UP000695000">
    <property type="component" value="Unplaced"/>
</dbReference>
<protein>
    <submittedName>
        <fullName evidence="4">Glucose dehydrogenase [FAD, quinone]-like isoform X1</fullName>
    </submittedName>
</protein>
<dbReference type="PANTHER" id="PTHR11552">
    <property type="entry name" value="GLUCOSE-METHANOL-CHOLINE GMC OXIDOREDUCTASE"/>
    <property type="match status" value="1"/>
</dbReference>
<sequence>MNLYSVTRMALTLGPSLGFLLYLHSQTMQYRQDILDKDYRIADTPIYDLKEHYDFIIIGGGSAGSVMANRLSEIYDWDILLLEAGPDEFSEISDLPIMFPSLQLSPLDWKFKTEPSDYYCLAMKNYQCNWPRAKVLGGCSVLNAMLYIRGNRKDYDNWESYGNPGWSYKDVLPYFKKSENMRIPEYQNDYYHGRDGFLSVENFRYHSPISQWFLKAGEQMGFEVRDVNGAYQTGFTLSHGTLRDGLRCSAAKAYLRPINERENLDVSLFTIAEQILIDKGSYQAYGVDIMKHGIKKTIYANREIILSAGAIQSPQLLMLSGVGPKDHLYDLDIDLVYDSPGVGQNLQDHVAMGGGTYLFDAPEEYDDMGIGFKLNKIFTTENVDEFTQNARGPVYWLPEVEVMAFVNSYYQNRSEDWPDVQLFFASYAENTDGGVFSKRVAGLTDDFYTAVYENILYKDAYNIIPLLMRPKSRGYIKLQDDKFKTPPLIYPNYFSDPYDLAVLVEGAKIGYALSQTPIMKQYNSRFNTLKIPGCSNYEFLSDDYWGCQARHYTLTIYHPVGTCKMGPDHDKYAVVDSRLRVRGVYNLRVVDASIMPTIVTGNTNAPTIMIAEKTADMVKEDWGRLHYRPNYKDNNNKEDSKLKTATLNKPTDEGNKEERKDISTIPDPNIVMQEIPKKWINLDYW</sequence>
<name>A0ABM1MZB9_NICVS</name>
<feature type="domain" description="Glucose-methanol-choline oxidoreductase N-terminal" evidence="2">
    <location>
        <begin position="309"/>
        <end position="323"/>
    </location>
</feature>
<dbReference type="PANTHER" id="PTHR11552:SF186">
    <property type="entry name" value="GLUCOSE-METHANOL-CHOLINE OXIDOREDUCTASE N-TERMINAL DOMAIN-CONTAINING PROTEIN"/>
    <property type="match status" value="1"/>
</dbReference>
<reference evidence="4" key="1">
    <citation type="submission" date="2025-08" db="UniProtKB">
        <authorList>
            <consortium name="RefSeq"/>
        </authorList>
    </citation>
    <scope>IDENTIFICATION</scope>
    <source>
        <tissue evidence="4">Whole Larva</tissue>
    </source>
</reference>
<accession>A0ABM1MZB9</accession>
<dbReference type="InterPro" id="IPR000172">
    <property type="entry name" value="GMC_OxRdtase_N"/>
</dbReference>